<dbReference type="AlphaFoldDB" id="A0A327WR89"/>
<proteinExistence type="predicted"/>
<comment type="caution">
    <text evidence="1">The sequence shown here is derived from an EMBL/GenBank/DDBJ whole genome shotgun (WGS) entry which is preliminary data.</text>
</comment>
<protein>
    <submittedName>
        <fullName evidence="1">Uncharacterized protein</fullName>
    </submittedName>
</protein>
<name>A0A327WR89_LARAB</name>
<evidence type="ECO:0000313" key="2">
    <source>
        <dbReference type="Proteomes" id="UP000248790"/>
    </source>
</evidence>
<sequence>MKSRIVANTNSLNVLMKALSLVAGGLNVMFFSRRFTTEKTCPYCGRNEAATERIPRSILTRTLLCFVPHRSYLCQGCRKKFIKIGEG</sequence>
<dbReference type="EMBL" id="QLMC01000005">
    <property type="protein sequence ID" value="RAJ94430.1"/>
    <property type="molecule type" value="Genomic_DNA"/>
</dbReference>
<reference evidence="1 2" key="1">
    <citation type="submission" date="2018-06" db="EMBL/GenBank/DDBJ databases">
        <title>Genomic Encyclopedia of Archaeal and Bacterial Type Strains, Phase II (KMG-II): from individual species to whole genera.</title>
        <authorList>
            <person name="Goeker M."/>
        </authorList>
    </citation>
    <scope>NUCLEOTIDE SEQUENCE [LARGE SCALE GENOMIC DNA]</scope>
    <source>
        <strain evidence="1 2">DSM 21851</strain>
    </source>
</reference>
<organism evidence="1 2">
    <name type="scientific">Larkinella arboricola</name>
    <dbReference type="NCBI Taxonomy" id="643671"/>
    <lineage>
        <taxon>Bacteria</taxon>
        <taxon>Pseudomonadati</taxon>
        <taxon>Bacteroidota</taxon>
        <taxon>Cytophagia</taxon>
        <taxon>Cytophagales</taxon>
        <taxon>Spirosomataceae</taxon>
        <taxon>Larkinella</taxon>
    </lineage>
</organism>
<dbReference type="Proteomes" id="UP000248790">
    <property type="component" value="Unassembled WGS sequence"/>
</dbReference>
<evidence type="ECO:0000313" key="1">
    <source>
        <dbReference type="EMBL" id="RAJ94430.1"/>
    </source>
</evidence>
<gene>
    <name evidence="1" type="ORF">LX87_04317</name>
</gene>
<keyword evidence="2" id="KW-1185">Reference proteome</keyword>
<accession>A0A327WR89</accession>